<dbReference type="Proteomes" id="UP000242222">
    <property type="component" value="Unassembled WGS sequence"/>
</dbReference>
<dbReference type="InterPro" id="IPR027354">
    <property type="entry name" value="YcgL_dom"/>
</dbReference>
<dbReference type="SUPFAM" id="SSF160191">
    <property type="entry name" value="YcgL-like"/>
    <property type="match status" value="1"/>
</dbReference>
<evidence type="ECO:0000313" key="3">
    <source>
        <dbReference type="EMBL" id="SFN47087.1"/>
    </source>
</evidence>
<dbReference type="InterPro" id="IPR038068">
    <property type="entry name" value="YcgL-like_sf"/>
</dbReference>
<evidence type="ECO:0000256" key="1">
    <source>
        <dbReference type="HAMAP-Rule" id="MF_01866"/>
    </source>
</evidence>
<reference evidence="4" key="1">
    <citation type="submission" date="2016-10" db="EMBL/GenBank/DDBJ databases">
        <authorList>
            <person name="Varghese N."/>
            <person name="Submissions S."/>
        </authorList>
    </citation>
    <scope>NUCLEOTIDE SEQUENCE [LARGE SCALE GENOMIC DNA]</scope>
    <source>
        <strain evidence="4">N6PO6</strain>
    </source>
</reference>
<dbReference type="HAMAP" id="MF_01866">
    <property type="entry name" value="UPF0745"/>
    <property type="match status" value="1"/>
</dbReference>
<keyword evidence="4" id="KW-1185">Reference proteome</keyword>
<dbReference type="RefSeq" id="WP_092878448.1">
    <property type="nucleotide sequence ID" value="NZ_FOVC01000008.1"/>
</dbReference>
<organism evidence="3 4">
    <name type="scientific">Izhakiella capsodis</name>
    <dbReference type="NCBI Taxonomy" id="1367852"/>
    <lineage>
        <taxon>Bacteria</taxon>
        <taxon>Pseudomonadati</taxon>
        <taxon>Pseudomonadota</taxon>
        <taxon>Gammaproteobacteria</taxon>
        <taxon>Enterobacterales</taxon>
        <taxon>Erwiniaceae</taxon>
        <taxon>Izhakiella</taxon>
    </lineage>
</organism>
<sequence>MFCVIYRSSFRDQTYLYVEKRDDFSRVPEALLCSFGRPQFVMMLPLDGRKKLANADPDKVTTALREQGFYLQIPPVPESLLTTCLENGKKSV</sequence>
<dbReference type="STRING" id="1367852.SAMN05216516_10863"/>
<dbReference type="PANTHER" id="PTHR38109">
    <property type="entry name" value="PROTEIN YCGL"/>
    <property type="match status" value="1"/>
</dbReference>
<protein>
    <recommendedName>
        <fullName evidence="1">YcgL domain-containing protein SAMN05216516_10863</fullName>
    </recommendedName>
</protein>
<dbReference type="PROSITE" id="PS51648">
    <property type="entry name" value="YCGL"/>
    <property type="match status" value="1"/>
</dbReference>
<dbReference type="Gene3D" id="3.10.510.20">
    <property type="entry name" value="YcgL domain"/>
    <property type="match status" value="1"/>
</dbReference>
<dbReference type="OrthoDB" id="7062382at2"/>
<gene>
    <name evidence="3" type="ORF">SAMN05216516_10863</name>
</gene>
<evidence type="ECO:0000259" key="2">
    <source>
        <dbReference type="PROSITE" id="PS51648"/>
    </source>
</evidence>
<accession>A0A1I4ZA86</accession>
<proteinExistence type="inferred from homology"/>
<feature type="domain" description="YcgL" evidence="2">
    <location>
        <begin position="1"/>
        <end position="85"/>
    </location>
</feature>
<evidence type="ECO:0000313" key="4">
    <source>
        <dbReference type="Proteomes" id="UP000242222"/>
    </source>
</evidence>
<dbReference type="AlphaFoldDB" id="A0A1I4ZA86"/>
<dbReference type="PANTHER" id="PTHR38109:SF1">
    <property type="entry name" value="PROTEIN YCGL"/>
    <property type="match status" value="1"/>
</dbReference>
<dbReference type="Pfam" id="PF05166">
    <property type="entry name" value="YcgL"/>
    <property type="match status" value="1"/>
</dbReference>
<dbReference type="EMBL" id="FOVC01000008">
    <property type="protein sequence ID" value="SFN47087.1"/>
    <property type="molecule type" value="Genomic_DNA"/>
</dbReference>
<name>A0A1I4ZA86_9GAMM</name>